<dbReference type="Proteomes" id="UP000019277">
    <property type="component" value="Unassembled WGS sequence"/>
</dbReference>
<organism evidence="1 2">
    <name type="scientific">Actinokineospora spheciospongiae</name>
    <dbReference type="NCBI Taxonomy" id="909613"/>
    <lineage>
        <taxon>Bacteria</taxon>
        <taxon>Bacillati</taxon>
        <taxon>Actinomycetota</taxon>
        <taxon>Actinomycetes</taxon>
        <taxon>Pseudonocardiales</taxon>
        <taxon>Pseudonocardiaceae</taxon>
        <taxon>Actinokineospora</taxon>
    </lineage>
</organism>
<gene>
    <name evidence="1" type="ORF">UO65_0386</name>
</gene>
<dbReference type="AlphaFoldDB" id="W7IV61"/>
<sequence length="83" mass="9102">MTITKDDLHQLLESDLPDPVLLFLEGRSQVVDGSVLRRPDYAGAMLIATREELDTRLGGAQPQDRELAEVAAQLDVQVNQMGA</sequence>
<reference evidence="1 2" key="1">
    <citation type="journal article" date="2014" name="Genome Announc.">
        <title>Draft Genome Sequence of the Antitrypanosomally Active Sponge-Associated Bacterium Actinokineospora sp. Strain EG49.</title>
        <authorList>
            <person name="Harjes J."/>
            <person name="Ryu T."/>
            <person name="Abdelmohsen U.R."/>
            <person name="Moitinho-Silva L."/>
            <person name="Horn H."/>
            <person name="Ravasi T."/>
            <person name="Hentschel U."/>
        </authorList>
    </citation>
    <scope>NUCLEOTIDE SEQUENCE [LARGE SCALE GENOMIC DNA]</scope>
    <source>
        <strain evidence="1 2">EG49</strain>
    </source>
</reference>
<accession>A0A8E3BEE2</accession>
<accession>W7IV61</accession>
<dbReference type="STRING" id="909613.UO65_0386"/>
<evidence type="ECO:0000313" key="2">
    <source>
        <dbReference type="Proteomes" id="UP000019277"/>
    </source>
</evidence>
<evidence type="ECO:0000313" key="1">
    <source>
        <dbReference type="EMBL" id="EWC64263.1"/>
    </source>
</evidence>
<dbReference type="eggNOG" id="ENOG5031YD8">
    <property type="taxonomic scope" value="Bacteria"/>
</dbReference>
<protein>
    <recommendedName>
        <fullName evidence="3">FAD-dependent pyridine nucleotide-disulfide oxidoreductase</fullName>
    </recommendedName>
</protein>
<dbReference type="OrthoDB" id="3430612at2"/>
<keyword evidence="2" id="KW-1185">Reference proteome</keyword>
<evidence type="ECO:0008006" key="3">
    <source>
        <dbReference type="Google" id="ProtNLM"/>
    </source>
</evidence>
<proteinExistence type="predicted"/>
<name>W7IV61_9PSEU</name>
<dbReference type="EMBL" id="AYXG01000016">
    <property type="protein sequence ID" value="EWC64263.1"/>
    <property type="molecule type" value="Genomic_DNA"/>
</dbReference>
<comment type="caution">
    <text evidence="1">The sequence shown here is derived from an EMBL/GenBank/DDBJ whole genome shotgun (WGS) entry which is preliminary data.</text>
</comment>
<dbReference type="RefSeq" id="WP_035278134.1">
    <property type="nucleotide sequence ID" value="NZ_AYXG01000016.1"/>
</dbReference>